<proteinExistence type="predicted"/>
<name>A0A1L8Z9U5_BORBI</name>
<accession>A0A1L8Z9U5</accession>
<gene>
    <name evidence="1" type="ORF">ER70_08250</name>
</gene>
<evidence type="ECO:0000313" key="1">
    <source>
        <dbReference type="EMBL" id="OJH14527.1"/>
    </source>
</evidence>
<protein>
    <submittedName>
        <fullName evidence="1">Uncharacterized protein</fullName>
    </submittedName>
</protein>
<reference evidence="1" key="1">
    <citation type="journal article" date="2015" name="Microbiology">
        <title>Similarities in murine infection and immune response to Borrelia bissettii and Borrelia burgdorferi sensu stricto.</title>
        <authorList>
            <person name="Leydet B.F.Jr."/>
            <person name="Liang F.T."/>
        </authorList>
    </citation>
    <scope>NUCLEOTIDE SEQUENCE [LARGE SCALE GENOMIC DNA]</scope>
    <source>
        <strain evidence="1">CO275</strain>
        <plasmid evidence="1">unnamed</plasmid>
    </source>
</reference>
<comment type="caution">
    <text evidence="1">The sequence shown here is derived from an EMBL/GenBank/DDBJ whole genome shotgun (WGS) entry which is preliminary data.</text>
</comment>
<geneLocation type="plasmid" evidence="1">
    <name>unnamed</name>
</geneLocation>
<organism evidence="1">
    <name type="scientific">Borrelia bissettiae</name>
    <name type="common">Borreliella bissettiae</name>
    <dbReference type="NCBI Taxonomy" id="64897"/>
    <lineage>
        <taxon>Bacteria</taxon>
        <taxon>Pseudomonadati</taxon>
        <taxon>Spirochaetota</taxon>
        <taxon>Spirochaetia</taxon>
        <taxon>Spirochaetales</taxon>
        <taxon>Borreliaceae</taxon>
        <taxon>Borreliella</taxon>
    </lineage>
</organism>
<dbReference type="EMBL" id="JNBW01000495">
    <property type="protein sequence ID" value="OJH14527.1"/>
    <property type="molecule type" value="Genomic_DNA"/>
</dbReference>
<keyword evidence="1" id="KW-0614">Plasmid</keyword>
<dbReference type="AlphaFoldDB" id="A0A1L8Z9U5"/>
<reference evidence="1" key="2">
    <citation type="submission" date="2015-07" db="EMBL/GenBank/DDBJ databases">
        <authorList>
            <person name="Noorani M."/>
        </authorList>
    </citation>
    <scope>NUCLEOTIDE SEQUENCE</scope>
    <source>
        <strain evidence="1">CO275</strain>
        <plasmid evidence="1">unnamed</plasmid>
    </source>
</reference>
<sequence>MLVVFLVKLIYDAPYIRRIWTLLKMFNLNWRIFIIGNINFNKKIKFNSYNKALIVSYLPI</sequence>